<dbReference type="Pfam" id="PF07978">
    <property type="entry name" value="NIPSNAP"/>
    <property type="match status" value="2"/>
</dbReference>
<evidence type="ECO:0000313" key="3">
    <source>
        <dbReference type="EMBL" id="SUZ99244.1"/>
    </source>
</evidence>
<evidence type="ECO:0000256" key="1">
    <source>
        <dbReference type="ARBA" id="ARBA00005291"/>
    </source>
</evidence>
<accession>A0A381S709</accession>
<dbReference type="Gene3D" id="3.30.70.100">
    <property type="match status" value="2"/>
</dbReference>
<protein>
    <recommendedName>
        <fullName evidence="2">NIPSNAP domain-containing protein</fullName>
    </recommendedName>
</protein>
<dbReference type="GO" id="GO:0005739">
    <property type="term" value="C:mitochondrion"/>
    <property type="evidence" value="ECO:0007669"/>
    <property type="project" value="TreeGrafter"/>
</dbReference>
<comment type="similarity">
    <text evidence="1">Belongs to the NipSnap family.</text>
</comment>
<reference evidence="3" key="1">
    <citation type="submission" date="2018-05" db="EMBL/GenBank/DDBJ databases">
        <authorList>
            <person name="Lanie J.A."/>
            <person name="Ng W.-L."/>
            <person name="Kazmierczak K.M."/>
            <person name="Andrzejewski T.M."/>
            <person name="Davidsen T.M."/>
            <person name="Wayne K.J."/>
            <person name="Tettelin H."/>
            <person name="Glass J.I."/>
            <person name="Rusch D."/>
            <person name="Podicherti R."/>
            <person name="Tsui H.-C.T."/>
            <person name="Winkler M.E."/>
        </authorList>
    </citation>
    <scope>NUCLEOTIDE SEQUENCE</scope>
</reference>
<dbReference type="EMBL" id="UINC01002684">
    <property type="protein sequence ID" value="SUZ99244.1"/>
    <property type="molecule type" value="Genomic_DNA"/>
</dbReference>
<name>A0A381S709_9ZZZZ</name>
<feature type="domain" description="NIPSNAP" evidence="2">
    <location>
        <begin position="3"/>
        <end position="96"/>
    </location>
</feature>
<dbReference type="InterPro" id="IPR051557">
    <property type="entry name" value="NipSnap_domain"/>
</dbReference>
<dbReference type="GO" id="GO:0000423">
    <property type="term" value="P:mitophagy"/>
    <property type="evidence" value="ECO:0007669"/>
    <property type="project" value="UniProtKB-ARBA"/>
</dbReference>
<dbReference type="SUPFAM" id="SSF54909">
    <property type="entry name" value="Dimeric alpha+beta barrel"/>
    <property type="match status" value="2"/>
</dbReference>
<sequence>MIYEVRTYVLTPESVPEFEESFASSLPHREKYSKLAAFWHTEVGPLNQVIHVWPYDSPEERIRIRAEASNDPHWPPSNDPDIFVSMASEIFIPAPFMRPMGGGQTLGNIYEMRTYTLKTGTLPEILRRWGDSVPHREKYSPMAAAMYTELDGLNKWVHIWPYKDMQERDQIRAEALESPHWPPGTGKLLVSMENKIMVPSSFSPMR</sequence>
<dbReference type="InterPro" id="IPR012577">
    <property type="entry name" value="NIPSNAP"/>
</dbReference>
<proteinExistence type="inferred from homology"/>
<organism evidence="3">
    <name type="scientific">marine metagenome</name>
    <dbReference type="NCBI Taxonomy" id="408172"/>
    <lineage>
        <taxon>unclassified sequences</taxon>
        <taxon>metagenomes</taxon>
        <taxon>ecological metagenomes</taxon>
    </lineage>
</organism>
<dbReference type="InterPro" id="IPR011008">
    <property type="entry name" value="Dimeric_a/b-barrel"/>
</dbReference>
<dbReference type="PANTHER" id="PTHR21017">
    <property type="entry name" value="NIPSNAP-RELATED"/>
    <property type="match status" value="1"/>
</dbReference>
<feature type="domain" description="NIPSNAP" evidence="2">
    <location>
        <begin position="110"/>
        <end position="204"/>
    </location>
</feature>
<dbReference type="PANTHER" id="PTHR21017:SF17">
    <property type="entry name" value="PROTEIN NIPSNAP"/>
    <property type="match status" value="1"/>
</dbReference>
<gene>
    <name evidence="3" type="ORF">METZ01_LOCUS52098</name>
</gene>
<dbReference type="AlphaFoldDB" id="A0A381S709"/>
<evidence type="ECO:0000259" key="2">
    <source>
        <dbReference type="Pfam" id="PF07978"/>
    </source>
</evidence>